<name>A0A8D9B5N1_9HEMI</name>
<evidence type="ECO:0000313" key="2">
    <source>
        <dbReference type="EMBL" id="CAG6777137.1"/>
    </source>
</evidence>
<reference evidence="2" key="1">
    <citation type="submission" date="2021-05" db="EMBL/GenBank/DDBJ databases">
        <authorList>
            <person name="Alioto T."/>
            <person name="Alioto T."/>
            <person name="Gomez Garrido J."/>
        </authorList>
    </citation>
    <scope>NUCLEOTIDE SEQUENCE</scope>
</reference>
<feature type="compositionally biased region" description="Basic and acidic residues" evidence="1">
    <location>
        <begin position="161"/>
        <end position="179"/>
    </location>
</feature>
<organism evidence="2">
    <name type="scientific">Cacopsylla melanoneura</name>
    <dbReference type="NCBI Taxonomy" id="428564"/>
    <lineage>
        <taxon>Eukaryota</taxon>
        <taxon>Metazoa</taxon>
        <taxon>Ecdysozoa</taxon>
        <taxon>Arthropoda</taxon>
        <taxon>Hexapoda</taxon>
        <taxon>Insecta</taxon>
        <taxon>Pterygota</taxon>
        <taxon>Neoptera</taxon>
        <taxon>Paraneoptera</taxon>
        <taxon>Hemiptera</taxon>
        <taxon>Sternorrhyncha</taxon>
        <taxon>Psylloidea</taxon>
        <taxon>Psyllidae</taxon>
        <taxon>Psyllinae</taxon>
        <taxon>Cacopsylla</taxon>
    </lineage>
</organism>
<feature type="region of interest" description="Disordered" evidence="1">
    <location>
        <begin position="150"/>
        <end position="211"/>
    </location>
</feature>
<proteinExistence type="predicted"/>
<dbReference type="AlphaFoldDB" id="A0A8D9B5N1"/>
<feature type="region of interest" description="Disordered" evidence="1">
    <location>
        <begin position="252"/>
        <end position="302"/>
    </location>
</feature>
<dbReference type="InterPro" id="IPR036322">
    <property type="entry name" value="WD40_repeat_dom_sf"/>
</dbReference>
<dbReference type="SUPFAM" id="SSF50978">
    <property type="entry name" value="WD40 repeat-like"/>
    <property type="match status" value="1"/>
</dbReference>
<dbReference type="EMBL" id="HBUF01604292">
    <property type="protein sequence ID" value="CAG6777137.1"/>
    <property type="molecule type" value="Transcribed_RNA"/>
</dbReference>
<protein>
    <submittedName>
        <fullName evidence="2">Uncharacterized protein</fullName>
    </submittedName>
</protein>
<sequence>MCTYATWNYANGACFHVTRENGYIDLWNMNCNDKKPVNVLKICNDTLSFAKTRQEGDIVAVCSMSGDLHLVRYSHAVFFSDETDERLFEELIDRQLRYVRMGNELEKRVGKRVGSVSEEDYVNKSDIIPSMRDLSISASEANSSVITDMSLQAEVQPPADIKPKDIAPAENPPKPKEKPSSGGEHTATGDDGPRAEEEEEDMTFAKNFWGKDYDDQIGDAERDFFRHVKKYKSKMETLYGISYELPSTSLKNVEEEEGGAQSKTQILGMGYLGNKHKSPEKTPVKPKGKGKANSAKPKQQLK</sequence>
<evidence type="ECO:0000256" key="1">
    <source>
        <dbReference type="SAM" id="MobiDB-lite"/>
    </source>
</evidence>
<accession>A0A8D9B5N1</accession>